<keyword evidence="10" id="KW-0966">Cell projection</keyword>
<dbReference type="EMBL" id="CP041186">
    <property type="protein sequence ID" value="QDG51656.1"/>
    <property type="molecule type" value="Genomic_DNA"/>
</dbReference>
<gene>
    <name evidence="9 10" type="primary">fliQ</name>
    <name evidence="10" type="ORF">FIV42_13125</name>
</gene>
<evidence type="ECO:0000256" key="8">
    <source>
        <dbReference type="ARBA" id="ARBA00023143"/>
    </source>
</evidence>
<evidence type="ECO:0000256" key="4">
    <source>
        <dbReference type="ARBA" id="ARBA00022475"/>
    </source>
</evidence>
<keyword evidence="5 9" id="KW-0812">Transmembrane</keyword>
<dbReference type="InterPro" id="IPR006306">
    <property type="entry name" value="T3SS_HrpO"/>
</dbReference>
<proteinExistence type="inferred from homology"/>
<dbReference type="OrthoDB" id="9806440at2"/>
<dbReference type="GO" id="GO:0009425">
    <property type="term" value="C:bacterial-type flagellum basal body"/>
    <property type="evidence" value="ECO:0007669"/>
    <property type="project" value="UniProtKB-SubCell"/>
</dbReference>
<dbReference type="PANTHER" id="PTHR34040">
    <property type="entry name" value="FLAGELLAR BIOSYNTHETIC PROTEIN FLIQ"/>
    <property type="match status" value="1"/>
</dbReference>
<evidence type="ECO:0000256" key="6">
    <source>
        <dbReference type="ARBA" id="ARBA00022989"/>
    </source>
</evidence>
<dbReference type="Proteomes" id="UP000315995">
    <property type="component" value="Chromosome"/>
</dbReference>
<dbReference type="GO" id="GO:0005886">
    <property type="term" value="C:plasma membrane"/>
    <property type="evidence" value="ECO:0007669"/>
    <property type="project" value="UniProtKB-SubCell"/>
</dbReference>
<dbReference type="InterPro" id="IPR006305">
    <property type="entry name" value="FliQ"/>
</dbReference>
<dbReference type="Pfam" id="PF01313">
    <property type="entry name" value="Bac_export_3"/>
    <property type="match status" value="1"/>
</dbReference>
<evidence type="ECO:0000256" key="1">
    <source>
        <dbReference type="ARBA" id="ARBA00004651"/>
    </source>
</evidence>
<dbReference type="NCBIfam" id="TIGR01403">
    <property type="entry name" value="fliQ_rel_III"/>
    <property type="match status" value="1"/>
</dbReference>
<dbReference type="GO" id="GO:0009306">
    <property type="term" value="P:protein secretion"/>
    <property type="evidence" value="ECO:0007669"/>
    <property type="project" value="InterPro"/>
</dbReference>
<protein>
    <recommendedName>
        <fullName evidence="3 9">Flagellar biosynthetic protein FliQ</fullName>
    </recommendedName>
</protein>
<evidence type="ECO:0000256" key="3">
    <source>
        <dbReference type="ARBA" id="ARBA00021718"/>
    </source>
</evidence>
<keyword evidence="6 9" id="KW-1133">Transmembrane helix</keyword>
<feature type="transmembrane region" description="Helical" evidence="9">
    <location>
        <begin position="50"/>
        <end position="70"/>
    </location>
</feature>
<feature type="transmembrane region" description="Helical" evidence="9">
    <location>
        <begin position="12"/>
        <end position="38"/>
    </location>
</feature>
<name>A0A4Y6PTJ8_PERCE</name>
<keyword evidence="10" id="KW-0282">Flagellum</keyword>
<dbReference type="NCBIfam" id="TIGR01402">
    <property type="entry name" value="fliQ"/>
    <property type="match status" value="1"/>
</dbReference>
<keyword evidence="4 9" id="KW-1003">Cell membrane</keyword>
<dbReference type="GO" id="GO:0044780">
    <property type="term" value="P:bacterial-type flagellum assembly"/>
    <property type="evidence" value="ECO:0007669"/>
    <property type="project" value="InterPro"/>
</dbReference>
<accession>A0A4Y6PTJ8</accession>
<evidence type="ECO:0000256" key="2">
    <source>
        <dbReference type="ARBA" id="ARBA00006156"/>
    </source>
</evidence>
<evidence type="ECO:0000313" key="11">
    <source>
        <dbReference type="Proteomes" id="UP000315995"/>
    </source>
</evidence>
<evidence type="ECO:0000256" key="7">
    <source>
        <dbReference type="ARBA" id="ARBA00023136"/>
    </source>
</evidence>
<dbReference type="PIRSF" id="PIRSF004669">
    <property type="entry name" value="FliQ"/>
    <property type="match status" value="1"/>
</dbReference>
<dbReference type="RefSeq" id="WP_141198136.1">
    <property type="nucleotide sequence ID" value="NZ_CP041186.1"/>
</dbReference>
<sequence length="87" mass="9503">MEDYILQIAREGLLLILVASAPPVLASLVTGLLISIFQATTQIQEQTLTFVPKLIAVFASLVIAGPWIGAQLLRFTRMLFEGFPGLF</sequence>
<reference evidence="10 11" key="1">
    <citation type="submission" date="2019-06" db="EMBL/GenBank/DDBJ databases">
        <title>Persicimonas caeni gen. nov., sp. nov., a predatory bacterium isolated from solar saltern.</title>
        <authorList>
            <person name="Wang S."/>
        </authorList>
    </citation>
    <scope>NUCLEOTIDE SEQUENCE [LARGE SCALE GENOMIC DNA]</scope>
    <source>
        <strain evidence="10 11">YN101</strain>
    </source>
</reference>
<dbReference type="AlphaFoldDB" id="A0A4Y6PTJ8"/>
<organism evidence="10 11">
    <name type="scientific">Persicimonas caeni</name>
    <dbReference type="NCBI Taxonomy" id="2292766"/>
    <lineage>
        <taxon>Bacteria</taxon>
        <taxon>Deltaproteobacteria</taxon>
        <taxon>Bradymonadales</taxon>
        <taxon>Bradymonadaceae</taxon>
        <taxon>Persicimonas</taxon>
    </lineage>
</organism>
<dbReference type="PANTHER" id="PTHR34040:SF2">
    <property type="entry name" value="FLAGELLAR BIOSYNTHETIC PROTEIN FLIQ"/>
    <property type="match status" value="1"/>
</dbReference>
<accession>A0A5B8Y6P7</accession>
<comment type="subcellular location">
    <subcellularLocation>
        <location evidence="1 9">Cell membrane</location>
        <topology evidence="1">Multi-pass membrane protein</topology>
    </subcellularLocation>
    <subcellularLocation>
        <location evidence="9">Bacterial flagellum basal body</location>
    </subcellularLocation>
</comment>
<evidence type="ECO:0000256" key="9">
    <source>
        <dbReference type="RuleBase" id="RU364090"/>
    </source>
</evidence>
<keyword evidence="10" id="KW-0969">Cilium</keyword>
<keyword evidence="8 9" id="KW-0975">Bacterial flagellum</keyword>
<dbReference type="InterPro" id="IPR002191">
    <property type="entry name" value="Bac_export_3"/>
</dbReference>
<comment type="similarity">
    <text evidence="2 9">Belongs to the FliQ/MopD/SpaQ family.</text>
</comment>
<evidence type="ECO:0000256" key="5">
    <source>
        <dbReference type="ARBA" id="ARBA00022692"/>
    </source>
</evidence>
<comment type="function">
    <text evidence="9">Role in flagellar biosynthesis.</text>
</comment>
<keyword evidence="7 9" id="KW-0472">Membrane</keyword>
<evidence type="ECO:0000313" key="10">
    <source>
        <dbReference type="EMBL" id="QDG51656.1"/>
    </source>
</evidence>
<dbReference type="PRINTS" id="PR00952">
    <property type="entry name" value="TYPE3IMQPROT"/>
</dbReference>
<keyword evidence="11" id="KW-1185">Reference proteome</keyword>